<dbReference type="PANTHER" id="PTHR33120">
    <property type="entry name" value="EXPRESSED PROTEIN-RELATED"/>
    <property type="match status" value="1"/>
</dbReference>
<feature type="domain" description="DUF3615" evidence="1">
    <location>
        <begin position="209"/>
        <end position="311"/>
    </location>
</feature>
<dbReference type="HOGENOM" id="CLU_011465_0_0_1"/>
<dbReference type="Pfam" id="PF20235">
    <property type="entry name" value="PIR2-like_helical"/>
    <property type="match status" value="2"/>
</dbReference>
<feature type="domain" description="PIR2-like helical" evidence="2">
    <location>
        <begin position="145"/>
        <end position="200"/>
    </location>
</feature>
<dbReference type="AlphaFoldDB" id="A0A0E0L718"/>
<evidence type="ECO:0000259" key="2">
    <source>
        <dbReference type="Pfam" id="PF20235"/>
    </source>
</evidence>
<dbReference type="EnsemblPlants" id="OPUNC06G00980.1">
    <property type="protein sequence ID" value="OPUNC06G00980.1"/>
    <property type="gene ID" value="OPUNC06G00980"/>
</dbReference>
<reference evidence="3" key="2">
    <citation type="submission" date="2018-05" db="EMBL/GenBank/DDBJ databases">
        <title>OpunRS2 (Oryza punctata Reference Sequence Version 2).</title>
        <authorList>
            <person name="Zhang J."/>
            <person name="Kudrna D."/>
            <person name="Lee S."/>
            <person name="Talag J."/>
            <person name="Welchert J."/>
            <person name="Wing R.A."/>
        </authorList>
    </citation>
    <scope>NUCLEOTIDE SEQUENCE [LARGE SCALE GENOMIC DNA]</scope>
</reference>
<sequence>MPSSPYFSSAANGSRSMQPKDLPDNFLVKQADVVIAKIRDGELLVGGGGFCFGLLDPVSNILVNTLLSSTIAPPPSPSDYSNMAERSRQGLVAFLTRLFPYLPDHEAVAHLNAAGIDPVAAAHLVVRRRGMRDFDPCSATTAATSENALRLLMGGHCYGQLDPVSNIIVNTVWFEKRFPPPCRDDGYDIDLHMISTDALWPARGTIDVSKYNIHVICGVNELVSGPEYSTDPEIKGYNPWTPFKFHHSHINFLANCDESEGAGLQRTLFVAECSNHDTDTAWCIPVDPPRPQAEHVRCIYCESKGIRIVHPAMKGFHGRDIEFVKVLREEPLFHGSNNDDCYINDKIIKHKEEEVDWVHSVGADYIYCATADDADCDDDEDEMMYVDIC</sequence>
<evidence type="ECO:0000313" key="4">
    <source>
        <dbReference type="Proteomes" id="UP000026962"/>
    </source>
</evidence>
<dbReference type="Gramene" id="OPUNC06G00980.1">
    <property type="protein sequence ID" value="OPUNC06G00980.1"/>
    <property type="gene ID" value="OPUNC06G00980"/>
</dbReference>
<dbReference type="InterPro" id="IPR046527">
    <property type="entry name" value="PIR2-like_helical"/>
</dbReference>
<proteinExistence type="predicted"/>
<reference evidence="3" key="1">
    <citation type="submission" date="2015-04" db="UniProtKB">
        <authorList>
            <consortium name="EnsemblPlants"/>
        </authorList>
    </citation>
    <scope>IDENTIFICATION</scope>
</reference>
<dbReference type="PANTHER" id="PTHR33120:SF57">
    <property type="entry name" value="PIR2-LIKE HELICAL DOMAIN-CONTAINING PROTEIN"/>
    <property type="match status" value="1"/>
</dbReference>
<dbReference type="Proteomes" id="UP000026962">
    <property type="component" value="Chromosome 6"/>
</dbReference>
<dbReference type="Pfam" id="PF12274">
    <property type="entry name" value="DUF3615"/>
    <property type="match status" value="1"/>
</dbReference>
<name>A0A0E0L718_ORYPU</name>
<accession>A0A0E0L718</accession>
<dbReference type="InterPro" id="IPR022059">
    <property type="entry name" value="DUF3615"/>
</dbReference>
<evidence type="ECO:0000313" key="3">
    <source>
        <dbReference type="EnsemblPlants" id="OPUNC06G00980.1"/>
    </source>
</evidence>
<keyword evidence="4" id="KW-1185">Reference proteome</keyword>
<organism evidence="3">
    <name type="scientific">Oryza punctata</name>
    <name type="common">Red rice</name>
    <dbReference type="NCBI Taxonomy" id="4537"/>
    <lineage>
        <taxon>Eukaryota</taxon>
        <taxon>Viridiplantae</taxon>
        <taxon>Streptophyta</taxon>
        <taxon>Embryophyta</taxon>
        <taxon>Tracheophyta</taxon>
        <taxon>Spermatophyta</taxon>
        <taxon>Magnoliopsida</taxon>
        <taxon>Liliopsida</taxon>
        <taxon>Poales</taxon>
        <taxon>Poaceae</taxon>
        <taxon>BOP clade</taxon>
        <taxon>Oryzoideae</taxon>
        <taxon>Oryzeae</taxon>
        <taxon>Oryzinae</taxon>
        <taxon>Oryza</taxon>
    </lineage>
</organism>
<feature type="domain" description="PIR2-like helical" evidence="2">
    <location>
        <begin position="48"/>
        <end position="125"/>
    </location>
</feature>
<evidence type="ECO:0000259" key="1">
    <source>
        <dbReference type="Pfam" id="PF12274"/>
    </source>
</evidence>
<protein>
    <submittedName>
        <fullName evidence="3">Uncharacterized protein</fullName>
    </submittedName>
</protein>